<reference evidence="2" key="1">
    <citation type="submission" date="2011-03" db="EMBL/GenBank/DDBJ databases">
        <title>Complete sequence of Sphingobacterium sp. 21.</title>
        <authorList>
            <consortium name="US DOE Joint Genome Institute"/>
            <person name="Lucas S."/>
            <person name="Copeland A."/>
            <person name="Lapidus A."/>
            <person name="Cheng J.-F."/>
            <person name="Goodwin L."/>
            <person name="Pitluck S."/>
            <person name="Davenport K."/>
            <person name="Detter J.C."/>
            <person name="Han C."/>
            <person name="Tapia R."/>
            <person name="Land M."/>
            <person name="Hauser L."/>
            <person name="Kyrpides N."/>
            <person name="Ivanova N."/>
            <person name="Ovchinnikova G."/>
            <person name="Pagani I."/>
            <person name="Siebers A.K."/>
            <person name="Allgaier M."/>
            <person name="Thelen M.P."/>
            <person name="Hugenholtz P."/>
            <person name="Woyke T."/>
        </authorList>
    </citation>
    <scope>NUCLEOTIDE SEQUENCE</scope>
    <source>
        <strain evidence="2">21</strain>
    </source>
</reference>
<dbReference type="SUPFAM" id="SSF51126">
    <property type="entry name" value="Pectin lyase-like"/>
    <property type="match status" value="1"/>
</dbReference>
<gene>
    <name evidence="2" type="ordered locus">Sph21_2310</name>
</gene>
<dbReference type="EMBL" id="CP002584">
    <property type="protein sequence ID" value="ADZ78864.1"/>
    <property type="molecule type" value="Genomic_DNA"/>
</dbReference>
<organism evidence="2">
    <name type="scientific">Sphingobacterium sp. (strain 21)</name>
    <dbReference type="NCBI Taxonomy" id="743722"/>
    <lineage>
        <taxon>Bacteria</taxon>
        <taxon>Pseudomonadati</taxon>
        <taxon>Bacteroidota</taxon>
        <taxon>Sphingobacteriia</taxon>
        <taxon>Sphingobacteriales</taxon>
        <taxon>Sphingobacteriaceae</taxon>
        <taxon>Sphingobacterium</taxon>
    </lineage>
</organism>
<dbReference type="InterPro" id="IPR011050">
    <property type="entry name" value="Pectin_lyase_fold/virulence"/>
</dbReference>
<dbReference type="STRING" id="743722.Sph21_2310"/>
<dbReference type="InterPro" id="IPR012334">
    <property type="entry name" value="Pectin_lyas_fold"/>
</dbReference>
<dbReference type="InterPro" id="IPR046265">
    <property type="entry name" value="DUF6298"/>
</dbReference>
<dbReference type="PATRIC" id="fig|743722.3.peg.2469"/>
<dbReference type="AlphaFoldDB" id="F4CDA8"/>
<dbReference type="Gene3D" id="2.160.20.10">
    <property type="entry name" value="Single-stranded right-handed beta-helix, Pectin lyase-like"/>
    <property type="match status" value="1"/>
</dbReference>
<dbReference type="HOGENOM" id="CLU_292520_0_0_10"/>
<evidence type="ECO:0000259" key="1">
    <source>
        <dbReference type="Pfam" id="PF19815"/>
    </source>
</evidence>
<dbReference type="eggNOG" id="COG5434">
    <property type="taxonomic scope" value="Bacteria"/>
</dbReference>
<feature type="domain" description="DUF6298" evidence="1">
    <location>
        <begin position="477"/>
        <end position="963"/>
    </location>
</feature>
<accession>F4CDA8</accession>
<evidence type="ECO:0000313" key="2">
    <source>
        <dbReference type="EMBL" id="ADZ78864.1"/>
    </source>
</evidence>
<dbReference type="Pfam" id="PF19815">
    <property type="entry name" value="DUF6298"/>
    <property type="match status" value="1"/>
</dbReference>
<sequence>MVYCGFSSWLVWSLTFALCLGKGNTLYAQDALDSPLKWESNQLVYTADSLGNRIPDFSYSGYKGGEEAIPLVEAKALVKHQTSDATATIQSAINYVAQLPLDQNGFRGAILLEKGTYQIDGSLVIPASGIVLRGSGATENGTVLIGTGTNRETLIRIVGVMDSTQSHTQKIKTKYVPVNAMAFEVTNSKSLKPGDGITIHRRSSAAWIKTLGTDHFGGGITSLGWKPGQRDIYWDRKITKIEGNKVYIDAPITTALDHRYDTAAVSVYQWKGRIGQIGIENISLESSFEASNPKDEDHRWTAITMENVEDAWVRQVNFKHFAGSAVYVAETGKRITVEDCKSTDPISEIGGQRRNTFFTNGQQTLFQRLYAEYGYHDYAVGFMAAGPNAFVQCQAVQPFSFSGAVDSWSSGNLFDCINIDGQALRFSNLEQDGNGAGWAAANSVFWQCSAARVECYQPPTAQNWAFGTWAQFVGNAYWEQSNEHIKPYSLYYAQLSQRLDDRAVGRAILMPEETEASSSPSVEVAEELTQLAGKPKLTLSQFIDQASERTSISLKSKEAKLIIAVSPKAENSITSSPSTIHIENGWLVGKKGVLTGKRQDVQWWNGSARRYALEKARPHITRFVPGQVGNGLTDNLKGVVDTLKNQQVVAFEHNYGLWYDRRRDDHERIRRMDGDVWPPFYELPFARSGEGLAWDGLSKYDLTKYNKWYWSRLKTFANLAEAQDILLVHQNYFQHNIIEAGAHYADFPWRTANNINQTGFPEPPPYAGDKRIFMDAQFYDVSNQHRAAIHRAYIRQCLNNFKENKGVLQLTGAEYTGPLHFVQFWLDVIEEWEIENKQQALIGLSTTKDVQDAILADAKRNKIVKVIDIRYWYKQADGSTYEPKGGQHLAPRQQARLFKPKKTSFEQVYQAVSTYREQYPDKAVIYSANGAESNGWAVFMGGGSLASIPNSLPSGFLSAASQMKPQASGKAGMYMLQGEFGERIIYADGLNELEVDLPNGKGRYIVLYLDPATGKVKGKQHLQSGKKQRIQLRNTNQSIVWIHRA</sequence>
<dbReference type="KEGG" id="shg:Sph21_2310"/>
<name>F4CDA8_SPHS2</name>
<protein>
    <recommendedName>
        <fullName evidence="1">DUF6298 domain-containing protein</fullName>
    </recommendedName>
</protein>
<proteinExistence type="predicted"/>